<dbReference type="EMBL" id="CM017322">
    <property type="protein sequence ID" value="KAE8008853.1"/>
    <property type="molecule type" value="Genomic_DNA"/>
</dbReference>
<evidence type="ECO:0000256" key="1">
    <source>
        <dbReference type="ARBA" id="ARBA00006974"/>
    </source>
</evidence>
<dbReference type="Pfam" id="PF02519">
    <property type="entry name" value="Auxin_inducible"/>
    <property type="match status" value="1"/>
</dbReference>
<dbReference type="AlphaFoldDB" id="A0A5N6QRT7"/>
<dbReference type="PANTHER" id="PTHR31175:SF82">
    <property type="entry name" value="AUXIN-RESPONSIVE PROTEIN SAUR65"/>
    <property type="match status" value="1"/>
</dbReference>
<dbReference type="Proteomes" id="UP000327013">
    <property type="component" value="Chromosome 2"/>
</dbReference>
<proteinExistence type="inferred from homology"/>
<evidence type="ECO:0000313" key="2">
    <source>
        <dbReference type="EMBL" id="KAE8008853.1"/>
    </source>
</evidence>
<protein>
    <submittedName>
        <fullName evidence="2">Uncharacterized protein</fullName>
    </submittedName>
</protein>
<dbReference type="OrthoDB" id="1936278at2759"/>
<organism evidence="2 3">
    <name type="scientific">Carpinus fangiana</name>
    <dbReference type="NCBI Taxonomy" id="176857"/>
    <lineage>
        <taxon>Eukaryota</taxon>
        <taxon>Viridiplantae</taxon>
        <taxon>Streptophyta</taxon>
        <taxon>Embryophyta</taxon>
        <taxon>Tracheophyta</taxon>
        <taxon>Spermatophyta</taxon>
        <taxon>Magnoliopsida</taxon>
        <taxon>eudicotyledons</taxon>
        <taxon>Gunneridae</taxon>
        <taxon>Pentapetalae</taxon>
        <taxon>rosids</taxon>
        <taxon>fabids</taxon>
        <taxon>Fagales</taxon>
        <taxon>Betulaceae</taxon>
        <taxon>Carpinus</taxon>
    </lineage>
</organism>
<gene>
    <name evidence="2" type="ORF">FH972_005326</name>
</gene>
<sequence>MISAKKLITMARRWQKVTNIKRKRITFPRPSGKGHFVMYTADQGRFVLPLEYLNKEIFKELFRMAEEVFGLPRNGPIKLPCDAASMEYVIAMIQHNIEQNLEKALAIAIETSCCPSCSYGAPDLPNQQTLICSF</sequence>
<accession>A0A5N6QRT7</accession>
<dbReference type="GO" id="GO:0009733">
    <property type="term" value="P:response to auxin"/>
    <property type="evidence" value="ECO:0007669"/>
    <property type="project" value="InterPro"/>
</dbReference>
<dbReference type="PANTHER" id="PTHR31175">
    <property type="entry name" value="AUXIN-RESPONSIVE FAMILY PROTEIN"/>
    <property type="match status" value="1"/>
</dbReference>
<dbReference type="InterPro" id="IPR003676">
    <property type="entry name" value="SAUR_fam"/>
</dbReference>
<keyword evidence="3" id="KW-1185">Reference proteome</keyword>
<reference evidence="2 3" key="1">
    <citation type="submission" date="2019-06" db="EMBL/GenBank/DDBJ databases">
        <title>A chromosomal-level reference genome of Carpinus fangiana (Coryloideae, Betulaceae).</title>
        <authorList>
            <person name="Yang X."/>
            <person name="Wang Z."/>
            <person name="Zhang L."/>
            <person name="Hao G."/>
            <person name="Liu J."/>
            <person name="Yang Y."/>
        </authorList>
    </citation>
    <scope>NUCLEOTIDE SEQUENCE [LARGE SCALE GENOMIC DNA]</scope>
    <source>
        <strain evidence="2">Cfa_2016G</strain>
        <tissue evidence="2">Leaf</tissue>
    </source>
</reference>
<comment type="similarity">
    <text evidence="1">Belongs to the ARG7 family.</text>
</comment>
<evidence type="ECO:0000313" key="3">
    <source>
        <dbReference type="Proteomes" id="UP000327013"/>
    </source>
</evidence>
<name>A0A5N6QRT7_9ROSI</name>